<gene>
    <name evidence="7" type="ORF">F3Y22_tig00116951pilonHSYRG00416</name>
</gene>
<evidence type="ECO:0000256" key="2">
    <source>
        <dbReference type="ARBA" id="ARBA00022884"/>
    </source>
</evidence>
<dbReference type="SUPFAM" id="SSF54928">
    <property type="entry name" value="RNA-binding domain, RBD"/>
    <property type="match status" value="2"/>
</dbReference>
<dbReference type="GO" id="GO:0003723">
    <property type="term" value="F:RNA binding"/>
    <property type="evidence" value="ECO:0007669"/>
    <property type="project" value="UniProtKB-UniRule"/>
</dbReference>
<dbReference type="CDD" id="cd00201">
    <property type="entry name" value="WW"/>
    <property type="match status" value="1"/>
</dbReference>
<feature type="compositionally biased region" description="Basic and acidic residues" evidence="4">
    <location>
        <begin position="61"/>
        <end position="90"/>
    </location>
</feature>
<feature type="domain" description="RRM" evidence="6">
    <location>
        <begin position="187"/>
        <end position="268"/>
    </location>
</feature>
<evidence type="ECO:0000313" key="7">
    <source>
        <dbReference type="EMBL" id="KAE8660569.1"/>
    </source>
</evidence>
<dbReference type="EMBL" id="VEPZ02001731">
    <property type="protein sequence ID" value="KAE8660569.1"/>
    <property type="molecule type" value="Genomic_DNA"/>
</dbReference>
<dbReference type="SMART" id="SM00456">
    <property type="entry name" value="WW"/>
    <property type="match status" value="1"/>
</dbReference>
<evidence type="ECO:0000313" key="8">
    <source>
        <dbReference type="Proteomes" id="UP000436088"/>
    </source>
</evidence>
<evidence type="ECO:0000256" key="3">
    <source>
        <dbReference type="PROSITE-ProRule" id="PRU00176"/>
    </source>
</evidence>
<dbReference type="InterPro" id="IPR012677">
    <property type="entry name" value="Nucleotide-bd_a/b_plait_sf"/>
</dbReference>
<dbReference type="PANTHER" id="PTHR24012">
    <property type="entry name" value="RNA BINDING PROTEIN"/>
    <property type="match status" value="1"/>
</dbReference>
<feature type="region of interest" description="Disordered" evidence="4">
    <location>
        <begin position="401"/>
        <end position="424"/>
    </location>
</feature>
<dbReference type="SMART" id="SM00360">
    <property type="entry name" value="RRM"/>
    <property type="match status" value="2"/>
</dbReference>
<dbReference type="PROSITE" id="PS01159">
    <property type="entry name" value="WW_DOMAIN_1"/>
    <property type="match status" value="1"/>
</dbReference>
<keyword evidence="8" id="KW-1185">Reference proteome</keyword>
<feature type="compositionally biased region" description="Basic and acidic residues" evidence="4">
    <location>
        <begin position="98"/>
        <end position="111"/>
    </location>
</feature>
<feature type="region of interest" description="Disordered" evidence="4">
    <location>
        <begin position="1"/>
        <end position="188"/>
    </location>
</feature>
<protein>
    <submittedName>
        <fullName evidence="7">Flowering time control protein FCA</fullName>
    </submittedName>
</protein>
<dbReference type="AlphaFoldDB" id="A0A6A2XQC3"/>
<evidence type="ECO:0000256" key="1">
    <source>
        <dbReference type="ARBA" id="ARBA00022737"/>
    </source>
</evidence>
<dbReference type="Pfam" id="PF00076">
    <property type="entry name" value="RRM_1"/>
    <property type="match status" value="2"/>
</dbReference>
<comment type="caution">
    <text evidence="7">The sequence shown here is derived from an EMBL/GenBank/DDBJ whole genome shotgun (WGS) entry which is preliminary data.</text>
</comment>
<dbReference type="PROSITE" id="PS50102">
    <property type="entry name" value="RRM"/>
    <property type="match status" value="2"/>
</dbReference>
<feature type="compositionally biased region" description="Polar residues" evidence="4">
    <location>
        <begin position="410"/>
        <end position="419"/>
    </location>
</feature>
<dbReference type="Proteomes" id="UP000436088">
    <property type="component" value="Unassembled WGS sequence"/>
</dbReference>
<name>A0A6A2XQC3_HIBSY</name>
<dbReference type="InterPro" id="IPR035979">
    <property type="entry name" value="RBD_domain_sf"/>
</dbReference>
<keyword evidence="2 3" id="KW-0694">RNA-binding</keyword>
<sequence length="616" mass="70487">MDRHRDRGERFNDHPPLNPTPWFPNAPRPNFPPDYHHQHHYHHYNNRPPHQQFDYRPPHQQFDHRPPRQQFDHRPPHQQFDHRPPHHQFDQRPTQQQFEHRPSQQRFEHRPSQQPFEQRPIQQQFENPPNNQHHFERVPEQHQPPNSEQNDRFRSNGGNGPNSGRKRGFHDSGRGASPEHKDGSNIPKLYVATVPKNATEESIRILFQEHGNVVEVIQPKDKKTGELHGYCFVKYAMVEEAERAIAALNNCYMFPGESTTIKVRYADAERDRVGLLPDKLYVCCLNKQASRREVEEIFSPYGHVIDIYIVRGEHGEMRGCGFVQFSHREMAQAAIRGLSGIFTMKGCDQPLIVRFANPKRPRNGEPRGNYAFNSITSGSHPQEFAMRPVPNLGDPMGGRMPPNASYPMQHISTNSQPQGPQVAAYHGTYQSYPPVEQAHSQPISLPLQQTKTPQECSQSSHPAVSEQKQLPLIPPSSQILAQQDSNVPKLEIRLQFLIFLQFPQTGSSQSVAATSVAHAVPQSLETLPECDWSEHTCPEGNKYYYNCVTCESRWNKPEEFSLFEKLLQKQQNPGGHIQSDSTGLADQVSQNPEICQGLDHLEMKSEASPVVDPTSV</sequence>
<feature type="compositionally biased region" description="Basic and acidic residues" evidence="4">
    <location>
        <begin position="1"/>
        <end position="13"/>
    </location>
</feature>
<accession>A0A6A2XQC3</accession>
<dbReference type="Gene3D" id="2.20.70.10">
    <property type="match status" value="1"/>
</dbReference>
<proteinExistence type="predicted"/>
<evidence type="ECO:0000256" key="4">
    <source>
        <dbReference type="SAM" id="MobiDB-lite"/>
    </source>
</evidence>
<dbReference type="InterPro" id="IPR000504">
    <property type="entry name" value="RRM_dom"/>
</dbReference>
<dbReference type="Gene3D" id="3.30.70.330">
    <property type="match status" value="2"/>
</dbReference>
<dbReference type="Pfam" id="PF00397">
    <property type="entry name" value="WW"/>
    <property type="match status" value="1"/>
</dbReference>
<dbReference type="InterPro" id="IPR036020">
    <property type="entry name" value="WW_dom_sf"/>
</dbReference>
<feature type="compositionally biased region" description="Pro residues" evidence="4">
    <location>
        <begin position="16"/>
        <end position="32"/>
    </location>
</feature>
<dbReference type="InterPro" id="IPR001202">
    <property type="entry name" value="WW_dom"/>
</dbReference>
<feature type="domain" description="WW" evidence="5">
    <location>
        <begin position="532"/>
        <end position="559"/>
    </location>
</feature>
<evidence type="ECO:0000259" key="5">
    <source>
        <dbReference type="PROSITE" id="PS50020"/>
    </source>
</evidence>
<organism evidence="7 8">
    <name type="scientific">Hibiscus syriacus</name>
    <name type="common">Rose of Sharon</name>
    <dbReference type="NCBI Taxonomy" id="106335"/>
    <lineage>
        <taxon>Eukaryota</taxon>
        <taxon>Viridiplantae</taxon>
        <taxon>Streptophyta</taxon>
        <taxon>Embryophyta</taxon>
        <taxon>Tracheophyta</taxon>
        <taxon>Spermatophyta</taxon>
        <taxon>Magnoliopsida</taxon>
        <taxon>eudicotyledons</taxon>
        <taxon>Gunneridae</taxon>
        <taxon>Pentapetalae</taxon>
        <taxon>rosids</taxon>
        <taxon>malvids</taxon>
        <taxon>Malvales</taxon>
        <taxon>Malvaceae</taxon>
        <taxon>Malvoideae</taxon>
        <taxon>Hibiscus</taxon>
    </lineage>
</organism>
<dbReference type="PROSITE" id="PS50020">
    <property type="entry name" value="WW_DOMAIN_2"/>
    <property type="match status" value="1"/>
</dbReference>
<feature type="compositionally biased region" description="Low complexity" evidence="4">
    <location>
        <begin position="113"/>
        <end position="126"/>
    </location>
</feature>
<evidence type="ECO:0000259" key="6">
    <source>
        <dbReference type="PROSITE" id="PS50102"/>
    </source>
</evidence>
<feature type="compositionally biased region" description="Basic and acidic residues" evidence="4">
    <location>
        <begin position="169"/>
        <end position="183"/>
    </location>
</feature>
<feature type="domain" description="RRM" evidence="6">
    <location>
        <begin position="278"/>
        <end position="358"/>
    </location>
</feature>
<reference evidence="7" key="1">
    <citation type="submission" date="2019-09" db="EMBL/GenBank/DDBJ databases">
        <title>Draft genome information of white flower Hibiscus syriacus.</title>
        <authorList>
            <person name="Kim Y.-M."/>
        </authorList>
    </citation>
    <scope>NUCLEOTIDE SEQUENCE [LARGE SCALE GENOMIC DNA]</scope>
    <source>
        <strain evidence="7">YM2019G1</strain>
    </source>
</reference>
<keyword evidence="1" id="KW-0677">Repeat</keyword>
<dbReference type="SUPFAM" id="SSF51045">
    <property type="entry name" value="WW domain"/>
    <property type="match status" value="1"/>
</dbReference>